<dbReference type="SUPFAM" id="SSF51735">
    <property type="entry name" value="NAD(P)-binding Rossmann-fold domains"/>
    <property type="match status" value="1"/>
</dbReference>
<comment type="catalytic activity">
    <reaction evidence="15">
        <text>L-homoserine + NADP(+) = L-aspartate 4-semialdehyde + NADPH + H(+)</text>
        <dbReference type="Rhea" id="RHEA:15761"/>
        <dbReference type="ChEBI" id="CHEBI:15378"/>
        <dbReference type="ChEBI" id="CHEBI:57476"/>
        <dbReference type="ChEBI" id="CHEBI:57783"/>
        <dbReference type="ChEBI" id="CHEBI:58349"/>
        <dbReference type="ChEBI" id="CHEBI:537519"/>
        <dbReference type="EC" id="1.1.1.3"/>
    </reaction>
    <physiologicalReaction direction="right-to-left" evidence="15">
        <dbReference type="Rhea" id="RHEA:15763"/>
    </physiologicalReaction>
</comment>
<dbReference type="GO" id="GO:0050661">
    <property type="term" value="F:NADP binding"/>
    <property type="evidence" value="ECO:0007669"/>
    <property type="project" value="InterPro"/>
</dbReference>
<dbReference type="NCBIfam" id="NF004976">
    <property type="entry name" value="PRK06349.1"/>
    <property type="match status" value="1"/>
</dbReference>
<dbReference type="SUPFAM" id="SSF55347">
    <property type="entry name" value="Glyceraldehyde-3-phosphate dehydrogenase-like, C-terminal domain"/>
    <property type="match status" value="1"/>
</dbReference>
<evidence type="ECO:0000256" key="16">
    <source>
        <dbReference type="PIRSR" id="PIRSR000098-1"/>
    </source>
</evidence>
<dbReference type="InterPro" id="IPR016204">
    <property type="entry name" value="HDH"/>
</dbReference>
<dbReference type="KEGG" id="vhy:G7082_11540"/>
<feature type="domain" description="Aspartate/homoserine dehydrogenase NAD-binding" evidence="21">
    <location>
        <begin position="11"/>
        <end position="131"/>
    </location>
</feature>
<accession>A0A6G8AVI7</accession>
<keyword evidence="8 18" id="KW-0791">Threonine biosynthesis</keyword>
<evidence type="ECO:0000256" key="1">
    <source>
        <dbReference type="ARBA" id="ARBA00001920"/>
    </source>
</evidence>
<evidence type="ECO:0000256" key="6">
    <source>
        <dbReference type="ARBA" id="ARBA00013376"/>
    </source>
</evidence>
<evidence type="ECO:0000313" key="23">
    <source>
        <dbReference type="Proteomes" id="UP000501747"/>
    </source>
</evidence>
<dbReference type="PIRSF" id="PIRSF000098">
    <property type="entry name" value="Homoser_dehydrog"/>
    <property type="match status" value="1"/>
</dbReference>
<dbReference type="InterPro" id="IPR005106">
    <property type="entry name" value="Asp/hSer_DH_NAD-bd"/>
</dbReference>
<dbReference type="PANTHER" id="PTHR43331:SF1">
    <property type="entry name" value="HOMOSERINE DEHYDROGENASE"/>
    <property type="match status" value="1"/>
</dbReference>
<feature type="binding site" evidence="17">
    <location>
        <begin position="10"/>
        <end position="17"/>
    </location>
    <ligand>
        <name>NADP(+)</name>
        <dbReference type="ChEBI" id="CHEBI:58349"/>
    </ligand>
</feature>
<comment type="similarity">
    <text evidence="4 19">Belongs to the homoserine dehydrogenase family.</text>
</comment>
<dbReference type="InterPro" id="IPR001342">
    <property type="entry name" value="HDH_cat"/>
</dbReference>
<evidence type="ECO:0000256" key="3">
    <source>
        <dbReference type="ARBA" id="ARBA00005062"/>
    </source>
</evidence>
<organism evidence="22 23">
    <name type="scientific">Vagococcus hydrophili</name>
    <dbReference type="NCBI Taxonomy" id="2714947"/>
    <lineage>
        <taxon>Bacteria</taxon>
        <taxon>Bacillati</taxon>
        <taxon>Bacillota</taxon>
        <taxon>Bacilli</taxon>
        <taxon>Lactobacillales</taxon>
        <taxon>Enterococcaceae</taxon>
        <taxon>Vagococcus</taxon>
    </lineage>
</organism>
<reference evidence="22 23" key="1">
    <citation type="submission" date="2020-03" db="EMBL/GenBank/DDBJ databases">
        <title>Vagococcus sp. nov., isolated from beetles.</title>
        <authorList>
            <person name="Hyun D.-W."/>
            <person name="Bae J.-W."/>
        </authorList>
    </citation>
    <scope>NUCLEOTIDE SEQUENCE [LARGE SCALE GENOMIC DNA]</scope>
    <source>
        <strain evidence="22 23">HDW17B</strain>
    </source>
</reference>
<evidence type="ECO:0000256" key="4">
    <source>
        <dbReference type="ARBA" id="ARBA00006753"/>
    </source>
</evidence>
<keyword evidence="7 18" id="KW-0028">Amino-acid biosynthesis</keyword>
<evidence type="ECO:0000256" key="15">
    <source>
        <dbReference type="ARBA" id="ARBA00048841"/>
    </source>
</evidence>
<evidence type="ECO:0000256" key="9">
    <source>
        <dbReference type="ARBA" id="ARBA00022723"/>
    </source>
</evidence>
<dbReference type="InterPro" id="IPR019811">
    <property type="entry name" value="HDH_CS"/>
</dbReference>
<dbReference type="Gene3D" id="3.30.360.10">
    <property type="entry name" value="Dihydrodipicolinate Reductase, domain 2"/>
    <property type="match status" value="1"/>
</dbReference>
<keyword evidence="23" id="KW-1185">Reference proteome</keyword>
<dbReference type="UniPathway" id="UPA00051">
    <property type="reaction ID" value="UER00465"/>
</dbReference>
<evidence type="ECO:0000259" key="20">
    <source>
        <dbReference type="Pfam" id="PF00742"/>
    </source>
</evidence>
<keyword evidence="10 17" id="KW-0521">NADP</keyword>
<evidence type="ECO:0000256" key="11">
    <source>
        <dbReference type="ARBA" id="ARBA00023002"/>
    </source>
</evidence>
<dbReference type="EC" id="1.1.1.3" evidence="5 18"/>
<keyword evidence="9" id="KW-0479">Metal-binding</keyword>
<keyword evidence="13" id="KW-0915">Sodium</keyword>
<dbReference type="Pfam" id="PF00742">
    <property type="entry name" value="Homoserine_dh"/>
    <property type="match status" value="1"/>
</dbReference>
<dbReference type="Proteomes" id="UP000501747">
    <property type="component" value="Chromosome"/>
</dbReference>
<evidence type="ECO:0000256" key="2">
    <source>
        <dbReference type="ARBA" id="ARBA00005056"/>
    </source>
</evidence>
<comment type="pathway">
    <text evidence="2 18">Amino-acid biosynthesis; L-threonine biosynthesis; L-threonine from L-aspartate: step 3/5.</text>
</comment>
<evidence type="ECO:0000256" key="18">
    <source>
        <dbReference type="RuleBase" id="RU000579"/>
    </source>
</evidence>
<dbReference type="Pfam" id="PF03447">
    <property type="entry name" value="NAD_binding_3"/>
    <property type="match status" value="1"/>
</dbReference>
<gene>
    <name evidence="22" type="ORF">G7082_11540</name>
</gene>
<keyword evidence="12" id="KW-0520">NAD</keyword>
<comment type="pathway">
    <text evidence="3 18">Amino-acid biosynthesis; L-methionine biosynthesis via de novo pathway; L-homoserine from L-aspartate: step 3/3.</text>
</comment>
<dbReference type="AlphaFoldDB" id="A0A6G8AVI7"/>
<evidence type="ECO:0000256" key="13">
    <source>
        <dbReference type="ARBA" id="ARBA00023053"/>
    </source>
</evidence>
<dbReference type="FunFam" id="3.40.50.720:FF:000062">
    <property type="entry name" value="Homoserine dehydrogenase"/>
    <property type="match status" value="1"/>
</dbReference>
<feature type="binding site" evidence="17">
    <location>
        <position position="107"/>
    </location>
    <ligand>
        <name>NADPH</name>
        <dbReference type="ChEBI" id="CHEBI:57783"/>
    </ligand>
</feature>
<dbReference type="GO" id="GO:0004412">
    <property type="term" value="F:homoserine dehydrogenase activity"/>
    <property type="evidence" value="ECO:0007669"/>
    <property type="project" value="UniProtKB-EC"/>
</dbReference>
<feature type="active site" description="Proton donor" evidence="16">
    <location>
        <position position="207"/>
    </location>
</feature>
<dbReference type="EMBL" id="CP049887">
    <property type="protein sequence ID" value="QIL49074.1"/>
    <property type="molecule type" value="Genomic_DNA"/>
</dbReference>
<dbReference type="FunFam" id="3.30.360.10:FF:000005">
    <property type="entry name" value="Homoserine dehydrogenase"/>
    <property type="match status" value="1"/>
</dbReference>
<sequence length="424" mass="47056">MAKIIKIGILGLGTVGSAIPFLLREQEEKIQKLTGLSFEIEKVFVRNVSNKQEIANQFNLKLTTDIRDVIENQEIDIIVEVMGGTTIAKDSIITALKNKKHVITANKDLIAQHGNEIEKIARENSCWLYYEAAVAGGIPILRTLSNSFISDKINSVYGIVNGTTNYMLTQMTTNNWSYDEALKEAQRLGFAESDPTNDVEGIDAAYKMVILTKLCFGMSLQMKDVSTQGITQISKQDILCAEEMGYQIKLLGSAKMINQGVKTSVAPTLVSNSHPLASVENEKNAVFIDSFGMGETMYYGAGAGGNPTASSILNDLMVIGEQLKNKVEVSSVTRFEESVVLAAESDSYSKYFVTFEMETSNETFFNILKDKHIKKDQIIQKTSEKEQVFTAILTSKMNNEELVLLLEEIKAEFKLSNQKSYHVI</sequence>
<evidence type="ECO:0000256" key="10">
    <source>
        <dbReference type="ARBA" id="ARBA00022857"/>
    </source>
</evidence>
<dbReference type="UniPathway" id="UPA00050">
    <property type="reaction ID" value="UER00063"/>
</dbReference>
<proteinExistence type="inferred from homology"/>
<dbReference type="GO" id="GO:0046872">
    <property type="term" value="F:metal ion binding"/>
    <property type="evidence" value="ECO:0007669"/>
    <property type="project" value="UniProtKB-KW"/>
</dbReference>
<dbReference type="PANTHER" id="PTHR43331">
    <property type="entry name" value="HOMOSERINE DEHYDROGENASE"/>
    <property type="match status" value="1"/>
</dbReference>
<evidence type="ECO:0000313" key="22">
    <source>
        <dbReference type="EMBL" id="QIL49074.1"/>
    </source>
</evidence>
<evidence type="ECO:0000256" key="5">
    <source>
        <dbReference type="ARBA" id="ARBA00013213"/>
    </source>
</evidence>
<dbReference type="GO" id="GO:0009086">
    <property type="term" value="P:methionine biosynthetic process"/>
    <property type="evidence" value="ECO:0007669"/>
    <property type="project" value="UniProtKB-KW"/>
</dbReference>
<feature type="domain" description="Homoserine dehydrogenase catalytic" evidence="20">
    <location>
        <begin position="139"/>
        <end position="317"/>
    </location>
</feature>
<evidence type="ECO:0000256" key="19">
    <source>
        <dbReference type="RuleBase" id="RU004171"/>
    </source>
</evidence>
<comment type="cofactor">
    <cofactor evidence="1">
        <name>a metal cation</name>
        <dbReference type="ChEBI" id="CHEBI:25213"/>
    </cofactor>
</comment>
<evidence type="ECO:0000259" key="21">
    <source>
        <dbReference type="Pfam" id="PF03447"/>
    </source>
</evidence>
<name>A0A6G8AVI7_9ENTE</name>
<dbReference type="PROSITE" id="PS01042">
    <property type="entry name" value="HOMOSER_DHGENASE"/>
    <property type="match status" value="1"/>
</dbReference>
<evidence type="ECO:0000256" key="14">
    <source>
        <dbReference type="ARBA" id="ARBA00023167"/>
    </source>
</evidence>
<dbReference type="Gene3D" id="3.40.50.720">
    <property type="entry name" value="NAD(P)-binding Rossmann-like Domain"/>
    <property type="match status" value="1"/>
</dbReference>
<dbReference type="Gene3D" id="3.30.70.260">
    <property type="match status" value="1"/>
</dbReference>
<evidence type="ECO:0000256" key="7">
    <source>
        <dbReference type="ARBA" id="ARBA00022605"/>
    </source>
</evidence>
<evidence type="ECO:0000256" key="12">
    <source>
        <dbReference type="ARBA" id="ARBA00023027"/>
    </source>
</evidence>
<keyword evidence="14 18" id="KW-0486">Methionine biosynthesis</keyword>
<evidence type="ECO:0000256" key="17">
    <source>
        <dbReference type="PIRSR" id="PIRSR000098-2"/>
    </source>
</evidence>
<dbReference type="InterPro" id="IPR036291">
    <property type="entry name" value="NAD(P)-bd_dom_sf"/>
</dbReference>
<evidence type="ECO:0000256" key="8">
    <source>
        <dbReference type="ARBA" id="ARBA00022697"/>
    </source>
</evidence>
<keyword evidence="11 18" id="KW-0560">Oxidoreductase</keyword>
<dbReference type="GO" id="GO:0009088">
    <property type="term" value="P:threonine biosynthetic process"/>
    <property type="evidence" value="ECO:0007669"/>
    <property type="project" value="UniProtKB-UniPathway"/>
</dbReference>
<protein>
    <recommendedName>
        <fullName evidence="6 18">Homoserine dehydrogenase</fullName>
        <ecNumber evidence="5 18">1.1.1.3</ecNumber>
    </recommendedName>
</protein>
<feature type="binding site" evidence="17">
    <location>
        <position position="192"/>
    </location>
    <ligand>
        <name>L-homoserine</name>
        <dbReference type="ChEBI" id="CHEBI:57476"/>
    </ligand>
</feature>
<dbReference type="RefSeq" id="WP_166035203.1">
    <property type="nucleotide sequence ID" value="NZ_CP049887.1"/>
</dbReference>